<reference evidence="5" key="2">
    <citation type="submission" date="2021-04" db="EMBL/GenBank/DDBJ databases">
        <authorList>
            <person name="Gilroy R."/>
        </authorList>
    </citation>
    <scope>NUCLEOTIDE SEQUENCE</scope>
    <source>
        <strain evidence="5">CHK193-4272</strain>
    </source>
</reference>
<name>A0A9D1PKX8_9FIRM</name>
<dbReference type="SMART" id="SM00347">
    <property type="entry name" value="HTH_MARR"/>
    <property type="match status" value="1"/>
</dbReference>
<comment type="caution">
    <text evidence="5">The sequence shown here is derived from an EMBL/GenBank/DDBJ whole genome shotgun (WGS) entry which is preliminary data.</text>
</comment>
<dbReference type="InterPro" id="IPR036390">
    <property type="entry name" value="WH_DNA-bd_sf"/>
</dbReference>
<feature type="domain" description="HTH marR-type" evidence="4">
    <location>
        <begin position="1"/>
        <end position="133"/>
    </location>
</feature>
<evidence type="ECO:0000313" key="6">
    <source>
        <dbReference type="Proteomes" id="UP000886808"/>
    </source>
</evidence>
<evidence type="ECO:0000256" key="3">
    <source>
        <dbReference type="ARBA" id="ARBA00023163"/>
    </source>
</evidence>
<evidence type="ECO:0000256" key="2">
    <source>
        <dbReference type="ARBA" id="ARBA00023125"/>
    </source>
</evidence>
<proteinExistence type="predicted"/>
<evidence type="ECO:0000313" key="5">
    <source>
        <dbReference type="EMBL" id="HIV62996.1"/>
    </source>
</evidence>
<dbReference type="InterPro" id="IPR036388">
    <property type="entry name" value="WH-like_DNA-bd_sf"/>
</dbReference>
<evidence type="ECO:0000256" key="1">
    <source>
        <dbReference type="ARBA" id="ARBA00023015"/>
    </source>
</evidence>
<organism evidence="5 6">
    <name type="scientific">Candidatus Butyricicoccus avistercoris</name>
    <dbReference type="NCBI Taxonomy" id="2838518"/>
    <lineage>
        <taxon>Bacteria</taxon>
        <taxon>Bacillati</taxon>
        <taxon>Bacillota</taxon>
        <taxon>Clostridia</taxon>
        <taxon>Eubacteriales</taxon>
        <taxon>Butyricicoccaceae</taxon>
        <taxon>Butyricicoccus</taxon>
    </lineage>
</organism>
<protein>
    <submittedName>
        <fullName evidence="5">MarR family transcriptional regulator</fullName>
    </submittedName>
</protein>
<keyword evidence="2" id="KW-0238">DNA-binding</keyword>
<reference evidence="5" key="1">
    <citation type="journal article" date="2021" name="PeerJ">
        <title>Extensive microbial diversity within the chicken gut microbiome revealed by metagenomics and culture.</title>
        <authorList>
            <person name="Gilroy R."/>
            <person name="Ravi A."/>
            <person name="Getino M."/>
            <person name="Pursley I."/>
            <person name="Horton D.L."/>
            <person name="Alikhan N.F."/>
            <person name="Baker D."/>
            <person name="Gharbi K."/>
            <person name="Hall N."/>
            <person name="Watson M."/>
            <person name="Adriaenssens E.M."/>
            <person name="Foster-Nyarko E."/>
            <person name="Jarju S."/>
            <person name="Secka A."/>
            <person name="Antonio M."/>
            <person name="Oren A."/>
            <person name="Chaudhuri R.R."/>
            <person name="La Ragione R."/>
            <person name="Hildebrand F."/>
            <person name="Pallen M.J."/>
        </authorList>
    </citation>
    <scope>NUCLEOTIDE SEQUENCE</scope>
    <source>
        <strain evidence="5">CHK193-4272</strain>
    </source>
</reference>
<dbReference type="PANTHER" id="PTHR42756">
    <property type="entry name" value="TRANSCRIPTIONAL REGULATOR, MARR"/>
    <property type="match status" value="1"/>
</dbReference>
<dbReference type="GO" id="GO:0003700">
    <property type="term" value="F:DNA-binding transcription factor activity"/>
    <property type="evidence" value="ECO:0007669"/>
    <property type="project" value="InterPro"/>
</dbReference>
<dbReference type="PANTHER" id="PTHR42756:SF1">
    <property type="entry name" value="TRANSCRIPTIONAL REPRESSOR OF EMRAB OPERON"/>
    <property type="match status" value="1"/>
</dbReference>
<sequence>MKIGMELFIRMHNFKQLRIADRLNTLPSNGHMILGMIIANEKSKGSACISCTDLAKHMSVSTAAVSRSLKHLREAGFIETSIDSNDRRGAIISITELGRQTMYDDCNRLEDVMQKATANIPKEQLENFFLHLI</sequence>
<dbReference type="Proteomes" id="UP000886808">
    <property type="component" value="Unassembled WGS sequence"/>
</dbReference>
<dbReference type="PRINTS" id="PR00598">
    <property type="entry name" value="HTHMARR"/>
</dbReference>
<dbReference type="SUPFAM" id="SSF46785">
    <property type="entry name" value="Winged helix' DNA-binding domain"/>
    <property type="match status" value="1"/>
</dbReference>
<accession>A0A9D1PKX8</accession>
<gene>
    <name evidence="5" type="ORF">H9746_09210</name>
</gene>
<dbReference type="PROSITE" id="PS50995">
    <property type="entry name" value="HTH_MARR_2"/>
    <property type="match status" value="1"/>
</dbReference>
<dbReference type="InterPro" id="IPR000835">
    <property type="entry name" value="HTH_MarR-typ"/>
</dbReference>
<dbReference type="Gene3D" id="1.10.10.10">
    <property type="entry name" value="Winged helix-like DNA-binding domain superfamily/Winged helix DNA-binding domain"/>
    <property type="match status" value="1"/>
</dbReference>
<dbReference type="GO" id="GO:0003677">
    <property type="term" value="F:DNA binding"/>
    <property type="evidence" value="ECO:0007669"/>
    <property type="project" value="UniProtKB-KW"/>
</dbReference>
<dbReference type="EMBL" id="DXIE01000053">
    <property type="protein sequence ID" value="HIV62996.1"/>
    <property type="molecule type" value="Genomic_DNA"/>
</dbReference>
<keyword evidence="3" id="KW-0804">Transcription</keyword>
<evidence type="ECO:0000259" key="4">
    <source>
        <dbReference type="PROSITE" id="PS50995"/>
    </source>
</evidence>
<keyword evidence="1" id="KW-0805">Transcription regulation</keyword>
<dbReference type="Pfam" id="PF01047">
    <property type="entry name" value="MarR"/>
    <property type="match status" value="1"/>
</dbReference>
<dbReference type="AlphaFoldDB" id="A0A9D1PKX8"/>